<dbReference type="EMBL" id="JASCZI010217957">
    <property type="protein sequence ID" value="MED6202957.1"/>
    <property type="molecule type" value="Genomic_DNA"/>
</dbReference>
<feature type="region of interest" description="Disordered" evidence="1">
    <location>
        <begin position="169"/>
        <end position="188"/>
    </location>
</feature>
<feature type="non-terminal residue" evidence="2">
    <location>
        <position position="188"/>
    </location>
</feature>
<dbReference type="Proteomes" id="UP001341840">
    <property type="component" value="Unassembled WGS sequence"/>
</dbReference>
<sequence>MKEIFEGLKRAGYNVASSLIKEEGKYDREAKCLYHGCIGHDIENCWGFKACIQGLLNLGVIQAKRQKNHSEEINVIDHFTTGMPNQNLRSNKVTIIIDKPSSFPYQDNHTVPWKYDPKIAVKGFVGETSNSHEGSSVININEVGKFTRSGRFYGPRTIENAINDEKAEKKNKEKEVEEEHEFLQIMKQ</sequence>
<proteinExistence type="predicted"/>
<dbReference type="PANTHER" id="PTHR32108">
    <property type="entry name" value="DNA-DIRECTED RNA POLYMERASE SUBUNIT ALPHA"/>
    <property type="match status" value="1"/>
</dbReference>
<evidence type="ECO:0000256" key="1">
    <source>
        <dbReference type="SAM" id="MobiDB-lite"/>
    </source>
</evidence>
<gene>
    <name evidence="2" type="ORF">PIB30_110777</name>
</gene>
<comment type="caution">
    <text evidence="2">The sequence shown here is derived from an EMBL/GenBank/DDBJ whole genome shotgun (WGS) entry which is preliminary data.</text>
</comment>
<accession>A0ABU6XZ00</accession>
<evidence type="ECO:0000313" key="3">
    <source>
        <dbReference type="Proteomes" id="UP001341840"/>
    </source>
</evidence>
<organism evidence="2 3">
    <name type="scientific">Stylosanthes scabra</name>
    <dbReference type="NCBI Taxonomy" id="79078"/>
    <lineage>
        <taxon>Eukaryota</taxon>
        <taxon>Viridiplantae</taxon>
        <taxon>Streptophyta</taxon>
        <taxon>Embryophyta</taxon>
        <taxon>Tracheophyta</taxon>
        <taxon>Spermatophyta</taxon>
        <taxon>Magnoliopsida</taxon>
        <taxon>eudicotyledons</taxon>
        <taxon>Gunneridae</taxon>
        <taxon>Pentapetalae</taxon>
        <taxon>rosids</taxon>
        <taxon>fabids</taxon>
        <taxon>Fabales</taxon>
        <taxon>Fabaceae</taxon>
        <taxon>Papilionoideae</taxon>
        <taxon>50 kb inversion clade</taxon>
        <taxon>dalbergioids sensu lato</taxon>
        <taxon>Dalbergieae</taxon>
        <taxon>Pterocarpus clade</taxon>
        <taxon>Stylosanthes</taxon>
    </lineage>
</organism>
<keyword evidence="3" id="KW-1185">Reference proteome</keyword>
<protein>
    <submittedName>
        <fullName evidence="2">Uncharacterized protein</fullName>
    </submittedName>
</protein>
<reference evidence="2 3" key="1">
    <citation type="journal article" date="2023" name="Plants (Basel)">
        <title>Bridging the Gap: Combining Genomics and Transcriptomics Approaches to Understand Stylosanthes scabra, an Orphan Legume from the Brazilian Caatinga.</title>
        <authorList>
            <person name="Ferreira-Neto J.R.C."/>
            <person name="da Silva M.D."/>
            <person name="Binneck E."/>
            <person name="de Melo N.F."/>
            <person name="da Silva R.H."/>
            <person name="de Melo A.L.T.M."/>
            <person name="Pandolfi V."/>
            <person name="Bustamante F.O."/>
            <person name="Brasileiro-Vidal A.C."/>
            <person name="Benko-Iseppon A.M."/>
        </authorList>
    </citation>
    <scope>NUCLEOTIDE SEQUENCE [LARGE SCALE GENOMIC DNA]</scope>
    <source>
        <tissue evidence="2">Leaves</tissue>
    </source>
</reference>
<dbReference type="PANTHER" id="PTHR32108:SF9">
    <property type="entry name" value="REVERSE TRANSCRIPTASE RNASE H-LIKE DOMAIN-CONTAINING PROTEIN"/>
    <property type="match status" value="1"/>
</dbReference>
<name>A0ABU6XZ00_9FABA</name>
<evidence type="ECO:0000313" key="2">
    <source>
        <dbReference type="EMBL" id="MED6202957.1"/>
    </source>
</evidence>